<evidence type="ECO:0000256" key="1">
    <source>
        <dbReference type="SAM" id="SignalP"/>
    </source>
</evidence>
<sequence length="376" mass="39950">MKSRAGSLTLAGLAVLVGLAQAVPYDRHNPKGTNAVGCPPFNASTFVIDEFQLYPENAKFDSNRCLVYFGVLFNASVGVFNPYTKDLETILLPGISGDPALHLGPALPDADGHLTVLVDAGAAFNTGGQDISGANIVLKYDLDNRQVIWQRNITELVTQGAWGGFQDVEHDKDGNIYIVGTFPGTVLRVDKDGNGLKPFFLPPADELANKTNAGFGGLASVRERDLILTNNNVDGQLYRFDGVSGSETGTPVLIPRTGPNGTLPSAPIGFSDAVLLPAKYNNTVLLVAEDAAGVWVVRSKDGKWESAETLGLVSNNVPEAQGGQVPAAVQIGPDALFMLEEYFIDPIVPGTNAGNRTSFPIVSITAQVDELLRKFP</sequence>
<evidence type="ECO:0000313" key="2">
    <source>
        <dbReference type="EMBL" id="POS69130.1"/>
    </source>
</evidence>
<dbReference type="SUPFAM" id="SSF63829">
    <property type="entry name" value="Calcium-dependent phosphotriesterase"/>
    <property type="match status" value="1"/>
</dbReference>
<dbReference type="Proteomes" id="UP000094444">
    <property type="component" value="Unassembled WGS sequence"/>
</dbReference>
<dbReference type="InParanoid" id="A0A2P5HFU1"/>
<feature type="signal peptide" evidence="1">
    <location>
        <begin position="1"/>
        <end position="22"/>
    </location>
</feature>
<comment type="caution">
    <text evidence="2">The sequence shown here is derived from an EMBL/GenBank/DDBJ whole genome shotgun (WGS) entry which is preliminary data.</text>
</comment>
<accession>A0A2P5HFU1</accession>
<reference evidence="2" key="1">
    <citation type="submission" date="2017-09" db="EMBL/GenBank/DDBJ databases">
        <title>Polyketide synthases of a Diaporthe helianthi virulent isolate.</title>
        <authorList>
            <person name="Baroncelli R."/>
        </authorList>
    </citation>
    <scope>NUCLEOTIDE SEQUENCE [LARGE SCALE GENOMIC DNA]</scope>
    <source>
        <strain evidence="2">7/96</strain>
    </source>
</reference>
<dbReference type="STRING" id="158607.A0A2P5HFU1"/>
<dbReference type="AlphaFoldDB" id="A0A2P5HFU1"/>
<keyword evidence="1" id="KW-0732">Signal</keyword>
<dbReference type="EMBL" id="MAVT02002627">
    <property type="protein sequence ID" value="POS69130.1"/>
    <property type="molecule type" value="Genomic_DNA"/>
</dbReference>
<dbReference type="CDD" id="cd12811">
    <property type="entry name" value="MALA"/>
    <property type="match status" value="1"/>
</dbReference>
<name>A0A2P5HFU1_DIAHE</name>
<proteinExistence type="predicted"/>
<dbReference type="Pfam" id="PF22701">
    <property type="entry name" value="Mala_s_1-like"/>
    <property type="match status" value="1"/>
</dbReference>
<dbReference type="OrthoDB" id="4434395at2759"/>
<evidence type="ECO:0000313" key="3">
    <source>
        <dbReference type="Proteomes" id="UP000094444"/>
    </source>
</evidence>
<organism evidence="2 3">
    <name type="scientific">Diaporthe helianthi</name>
    <dbReference type="NCBI Taxonomy" id="158607"/>
    <lineage>
        <taxon>Eukaryota</taxon>
        <taxon>Fungi</taxon>
        <taxon>Dikarya</taxon>
        <taxon>Ascomycota</taxon>
        <taxon>Pezizomycotina</taxon>
        <taxon>Sordariomycetes</taxon>
        <taxon>Sordariomycetidae</taxon>
        <taxon>Diaporthales</taxon>
        <taxon>Diaporthaceae</taxon>
        <taxon>Diaporthe</taxon>
    </lineage>
</organism>
<dbReference type="InterPro" id="IPR054550">
    <property type="entry name" value="Mala_s_1-like"/>
</dbReference>
<protein>
    <recommendedName>
        <fullName evidence="4">TRI14</fullName>
    </recommendedName>
</protein>
<keyword evidence="3" id="KW-1185">Reference proteome</keyword>
<evidence type="ECO:0008006" key="4">
    <source>
        <dbReference type="Google" id="ProtNLM"/>
    </source>
</evidence>
<gene>
    <name evidence="2" type="ORF">DHEL01_v212476</name>
</gene>
<feature type="chain" id="PRO_5015122437" description="TRI14" evidence="1">
    <location>
        <begin position="23"/>
        <end position="376"/>
    </location>
</feature>